<dbReference type="InterPro" id="IPR027796">
    <property type="entry name" value="OTT_1508_deam-like"/>
</dbReference>
<proteinExistence type="predicted"/>
<name>A0A9P7RML6_9AGAR</name>
<dbReference type="KEGG" id="more:E1B28_002422"/>
<gene>
    <name evidence="1" type="ORF">E1B28_002422</name>
</gene>
<dbReference type="OrthoDB" id="3061617at2759"/>
<sequence length="231" mass="26404">MGLSHYKRPSRILSGTIVFHQIPNSPPMRLPTIFTRTDLVGIMNHVISNHSPLPDDLPDDPTNFIDVILLPRLAKANNTHSRHFTIHAEIALALHLQQCGLASSTYPFLGLSKLSCTACIELMSLINNNSQFQSPIWLTSGTHSKIYRSWVYPDYISDPGIKLMLAHRLRTLLFEEFVDFVRRQMARRSSDSIESQGITIHQENEEDLKDFEDFEAEHKQHVAGVIRENYE</sequence>
<comment type="caution">
    <text evidence="1">The sequence shown here is derived from an EMBL/GenBank/DDBJ whole genome shotgun (WGS) entry which is preliminary data.</text>
</comment>
<protein>
    <submittedName>
        <fullName evidence="1">Uncharacterized protein</fullName>
    </submittedName>
</protein>
<reference evidence="1" key="1">
    <citation type="journal article" date="2021" name="Genome Biol. Evol.">
        <title>The assembled and annotated genome of the fairy-ring fungus Marasmius oreades.</title>
        <authorList>
            <person name="Hiltunen M."/>
            <person name="Ament-Velasquez S.L."/>
            <person name="Johannesson H."/>
        </authorList>
    </citation>
    <scope>NUCLEOTIDE SEQUENCE</scope>
    <source>
        <strain evidence="1">03SP1</strain>
    </source>
</reference>
<dbReference type="GeneID" id="66071498"/>
<accession>A0A9P7RML6</accession>
<dbReference type="EMBL" id="CM032190">
    <property type="protein sequence ID" value="KAG7086471.1"/>
    <property type="molecule type" value="Genomic_DNA"/>
</dbReference>
<dbReference type="Proteomes" id="UP001049176">
    <property type="component" value="Chromosome 10"/>
</dbReference>
<dbReference type="RefSeq" id="XP_043002942.1">
    <property type="nucleotide sequence ID" value="XM_043159342.1"/>
</dbReference>
<evidence type="ECO:0000313" key="1">
    <source>
        <dbReference type="EMBL" id="KAG7086471.1"/>
    </source>
</evidence>
<organism evidence="1 2">
    <name type="scientific">Marasmius oreades</name>
    <name type="common">fairy-ring Marasmius</name>
    <dbReference type="NCBI Taxonomy" id="181124"/>
    <lineage>
        <taxon>Eukaryota</taxon>
        <taxon>Fungi</taxon>
        <taxon>Dikarya</taxon>
        <taxon>Basidiomycota</taxon>
        <taxon>Agaricomycotina</taxon>
        <taxon>Agaricomycetes</taxon>
        <taxon>Agaricomycetidae</taxon>
        <taxon>Agaricales</taxon>
        <taxon>Marasmiineae</taxon>
        <taxon>Marasmiaceae</taxon>
        <taxon>Marasmius</taxon>
    </lineage>
</organism>
<evidence type="ECO:0000313" key="2">
    <source>
        <dbReference type="Proteomes" id="UP001049176"/>
    </source>
</evidence>
<dbReference type="Pfam" id="PF14441">
    <property type="entry name" value="OTT_1508_deam"/>
    <property type="match status" value="1"/>
</dbReference>
<keyword evidence="2" id="KW-1185">Reference proteome</keyword>
<dbReference type="AlphaFoldDB" id="A0A9P7RML6"/>